<dbReference type="RefSeq" id="WP_142980716.1">
    <property type="nucleotide sequence ID" value="NZ_RKLU01000011.1"/>
</dbReference>
<dbReference type="AlphaFoldDB" id="A0A8J8P6R8"/>
<name>A0A8J8P6R8_9EURY</name>
<keyword evidence="2" id="KW-1185">Reference proteome</keyword>
<proteinExistence type="predicted"/>
<sequence>MAQDAQRLRREAVLLSDRSLGVATETKSRRVQSRDGRDAYRCSLNPEWLQQLNLGEQGAETVHSMSLGMKPVIVQQPAIIVQPMSVLEVSD</sequence>
<evidence type="ECO:0000313" key="2">
    <source>
        <dbReference type="Proteomes" id="UP000705823"/>
    </source>
</evidence>
<gene>
    <name evidence="1" type="ORF">EGH24_13795</name>
</gene>
<comment type="caution">
    <text evidence="1">The sequence shown here is derived from an EMBL/GenBank/DDBJ whole genome shotgun (WGS) entry which is preliminary data.</text>
</comment>
<protein>
    <submittedName>
        <fullName evidence="1">Uncharacterized protein</fullName>
    </submittedName>
</protein>
<dbReference type="Proteomes" id="UP000705823">
    <property type="component" value="Unassembled WGS sequence"/>
</dbReference>
<accession>A0A8J8P6R8</accession>
<evidence type="ECO:0000313" key="1">
    <source>
        <dbReference type="EMBL" id="TQQ78590.1"/>
    </source>
</evidence>
<reference evidence="1" key="1">
    <citation type="submission" date="2019-02" db="EMBL/GenBank/DDBJ databases">
        <title>Halonotius sp. a new haloarchaeum isolated from saline soil.</title>
        <authorList>
            <person name="Duran-Viseras A."/>
            <person name="Sanchez-Porro C."/>
            <person name="Ventosa A."/>
        </authorList>
    </citation>
    <scope>NUCLEOTIDE SEQUENCE</scope>
    <source>
        <strain evidence="1">F15B</strain>
    </source>
</reference>
<dbReference type="EMBL" id="RKLU01000011">
    <property type="protein sequence ID" value="TQQ78590.1"/>
    <property type="molecule type" value="Genomic_DNA"/>
</dbReference>
<organism evidence="1 2">
    <name type="scientific">Halonotius terrestris</name>
    <dbReference type="NCBI Taxonomy" id="2487750"/>
    <lineage>
        <taxon>Archaea</taxon>
        <taxon>Methanobacteriati</taxon>
        <taxon>Methanobacteriota</taxon>
        <taxon>Stenosarchaea group</taxon>
        <taxon>Halobacteria</taxon>
        <taxon>Halobacteriales</taxon>
        <taxon>Haloferacaceae</taxon>
        <taxon>Halonotius</taxon>
    </lineage>
</organism>